<feature type="compositionally biased region" description="Low complexity" evidence="1">
    <location>
        <begin position="107"/>
        <end position="120"/>
    </location>
</feature>
<comment type="caution">
    <text evidence="2">The sequence shown here is derived from an EMBL/GenBank/DDBJ whole genome shotgun (WGS) entry which is preliminary data.</text>
</comment>
<feature type="compositionally biased region" description="Polar residues" evidence="1">
    <location>
        <begin position="821"/>
        <end position="842"/>
    </location>
</feature>
<feature type="compositionally biased region" description="Basic and acidic residues" evidence="1">
    <location>
        <begin position="395"/>
        <end position="406"/>
    </location>
</feature>
<evidence type="ECO:0000313" key="2">
    <source>
        <dbReference type="EMBL" id="GMH85293.1"/>
    </source>
</evidence>
<feature type="compositionally biased region" description="Basic and acidic residues" evidence="1">
    <location>
        <begin position="858"/>
        <end position="881"/>
    </location>
</feature>
<evidence type="ECO:0000313" key="3">
    <source>
        <dbReference type="Proteomes" id="UP001165085"/>
    </source>
</evidence>
<dbReference type="EMBL" id="BRXY01000301">
    <property type="protein sequence ID" value="GMH85293.1"/>
    <property type="molecule type" value="Genomic_DNA"/>
</dbReference>
<gene>
    <name evidence="2" type="ORF">TrST_g7608</name>
</gene>
<keyword evidence="3" id="KW-1185">Reference proteome</keyword>
<protein>
    <submittedName>
        <fullName evidence="2">Uncharacterized protein</fullName>
    </submittedName>
</protein>
<feature type="region of interest" description="Disordered" evidence="1">
    <location>
        <begin position="1018"/>
        <end position="1074"/>
    </location>
</feature>
<accession>A0A9W7EN53</accession>
<evidence type="ECO:0000256" key="1">
    <source>
        <dbReference type="SAM" id="MobiDB-lite"/>
    </source>
</evidence>
<dbReference type="AlphaFoldDB" id="A0A9W7EN53"/>
<proteinExistence type="predicted"/>
<feature type="region of interest" description="Disordered" evidence="1">
    <location>
        <begin position="786"/>
        <end position="889"/>
    </location>
</feature>
<reference evidence="3" key="1">
    <citation type="journal article" date="2023" name="Commun. Biol.">
        <title>Genome analysis of Parmales, the sister group of diatoms, reveals the evolutionary specialization of diatoms from phago-mixotrophs to photoautotrophs.</title>
        <authorList>
            <person name="Ban H."/>
            <person name="Sato S."/>
            <person name="Yoshikawa S."/>
            <person name="Yamada K."/>
            <person name="Nakamura Y."/>
            <person name="Ichinomiya M."/>
            <person name="Sato N."/>
            <person name="Blanc-Mathieu R."/>
            <person name="Endo H."/>
            <person name="Kuwata A."/>
            <person name="Ogata H."/>
        </authorList>
    </citation>
    <scope>NUCLEOTIDE SEQUENCE [LARGE SCALE GENOMIC DNA]</scope>
    <source>
        <strain evidence="3">NIES 3701</strain>
    </source>
</reference>
<feature type="region of interest" description="Disordered" evidence="1">
    <location>
        <begin position="96"/>
        <end position="183"/>
    </location>
</feature>
<dbReference type="Proteomes" id="UP001165085">
    <property type="component" value="Unassembled WGS sequence"/>
</dbReference>
<feature type="compositionally biased region" description="Basic residues" evidence="1">
    <location>
        <begin position="1041"/>
        <end position="1061"/>
    </location>
</feature>
<feature type="compositionally biased region" description="Low complexity" evidence="1">
    <location>
        <begin position="409"/>
        <end position="425"/>
    </location>
</feature>
<organism evidence="2 3">
    <name type="scientific">Triparma strigata</name>
    <dbReference type="NCBI Taxonomy" id="1606541"/>
    <lineage>
        <taxon>Eukaryota</taxon>
        <taxon>Sar</taxon>
        <taxon>Stramenopiles</taxon>
        <taxon>Ochrophyta</taxon>
        <taxon>Bolidophyceae</taxon>
        <taxon>Parmales</taxon>
        <taxon>Triparmaceae</taxon>
        <taxon>Triparma</taxon>
    </lineage>
</organism>
<feature type="region of interest" description="Disordered" evidence="1">
    <location>
        <begin position="395"/>
        <end position="425"/>
    </location>
</feature>
<name>A0A9W7EN53_9STRA</name>
<feature type="compositionally biased region" description="Basic and acidic residues" evidence="1">
    <location>
        <begin position="1062"/>
        <end position="1074"/>
    </location>
</feature>
<feature type="compositionally biased region" description="Basic and acidic residues" evidence="1">
    <location>
        <begin position="159"/>
        <end position="173"/>
    </location>
</feature>
<sequence>MVLPSPQLPVRNALGSSKPKPKNYRSNKYTAAVVRGQHPIAIEKNSRVWDHVAVSSSRLKHVECGERLYSVVEKEIGSHTRRGMEREALAMKLPGSAPQLSNKLRTNSTGSNHSSSISFNPLDVSNDADRPHTVGGSRPALKSFGLLGDNASYHSHMNRRGDGTERNPNERRDHPHTKKIFSPPFQRSFLPARISTPSVHIKRPKTKFYYNKTQKVEMAISRLARKLGADHTPHEQEEIDLSPATFSGVIKTKKGMTNSIFESYFNSDPGQVLLFGSDFGFETVGNSFLEVNSTGRVSTQLVDNFNVNDNVTFRILNFDNMLQYLPLTYGAAVWMVVCSGDGSQNWRSGALLGAKVTSTVGVKISEHVVGEEREPKQIGENIADTLLKKYGRRRAEGTPDYDKKDANYNVRTNNSDTTSTVVNGNSHIPFSSKSVGTVKPINAAIPSNRAEYQHMIEKPSQALQALNRKHVPLGRWIIRSAVGKKDGDYVCNTDEVYFEQDFYYLSSTELRGGECCIRQLPAEFTEGRAKPDGQYNVDRRGVFKIRLADTNPNISGLSVSDKSVEMLEARAKRSLHSSQNMRGGGTEYSVIDMKSGGPKPLAGGEEFSKSIRLQLKSEVESMDEASLEEIGKRSGDMHKFFGDKFDEVGPPDDDIIAKISGASSVHMVPSLDGEGSVVSRLSYGPVLGGGSRPNSVQFQKGESKFKHDVGFLPSVLGNTTIGSDDEEYDEELDYFDEDHNLLTNSFDKLCDSVTVGGTFQKLREQDGLLFAKLADDWETEQEIKRKEELRRRNSPSPTREHRFKSPETVGASETPDDVSLGDQSAQTARTNGSAKSKGSVSSMAKKPPVLKKAASFDASRDTSDRDQRKQELIDRHMEKQANQRKLRKTEETFSVEEKKLGMHKRERSMMLPFQRSTVLKQHDGIEEVKNFSKLVPGLLENYTQTNMIKCMKDLDTLITNRLTATERQRKFQELADFEKMARENLAIEEAVRLARQKELEAREAEEERKKAETLAQNAADRAGGHRKSHARFPNGGSGSSRHIRNTRGTRFTRSRSTRKSMKAKDAVEAELEKRGVRSRSRGTIGGYKRKLLREKTGLRIGAKEDDTILAADPDMPLLVLL</sequence>
<dbReference type="OrthoDB" id="197011at2759"/>
<feature type="region of interest" description="Disordered" evidence="1">
    <location>
        <begin position="1"/>
        <end position="25"/>
    </location>
</feature>